<proteinExistence type="predicted"/>
<dbReference type="EMBL" id="JASCZI010120838">
    <property type="protein sequence ID" value="MED6155412.1"/>
    <property type="molecule type" value="Genomic_DNA"/>
</dbReference>
<dbReference type="Proteomes" id="UP001341840">
    <property type="component" value="Unassembled WGS sequence"/>
</dbReference>
<name>A0ABU6U416_9FABA</name>
<protein>
    <submittedName>
        <fullName evidence="1">Uncharacterized protein</fullName>
    </submittedName>
</protein>
<comment type="caution">
    <text evidence="1">The sequence shown here is derived from an EMBL/GenBank/DDBJ whole genome shotgun (WGS) entry which is preliminary data.</text>
</comment>
<evidence type="ECO:0000313" key="1">
    <source>
        <dbReference type="EMBL" id="MED6155412.1"/>
    </source>
</evidence>
<sequence>MRGRRIAAKWCSDERRREVRRNAEEHGGMIRIEAKRQRVVERREDEQGAATAGRSQIEALRSEKMGKVTSKTPQKLRVVVAWHVVFVSLVSRSGQNALQRLLAFMLDEPCSTIGPVGPHNLLLFGSEILTCEIAVARASISTHPSSSSESQLSEDKDSLRELLPNLFLPNLVTGAVTNRPQDAPTWCFIFVRLGSDFNVRSV</sequence>
<keyword evidence="2" id="KW-1185">Reference proteome</keyword>
<accession>A0ABU6U416</accession>
<gene>
    <name evidence="1" type="ORF">PIB30_004840</name>
</gene>
<reference evidence="1 2" key="1">
    <citation type="journal article" date="2023" name="Plants (Basel)">
        <title>Bridging the Gap: Combining Genomics and Transcriptomics Approaches to Understand Stylosanthes scabra, an Orphan Legume from the Brazilian Caatinga.</title>
        <authorList>
            <person name="Ferreira-Neto J.R.C."/>
            <person name="da Silva M.D."/>
            <person name="Binneck E."/>
            <person name="de Melo N.F."/>
            <person name="da Silva R.H."/>
            <person name="de Melo A.L.T.M."/>
            <person name="Pandolfi V."/>
            <person name="Bustamante F.O."/>
            <person name="Brasileiro-Vidal A.C."/>
            <person name="Benko-Iseppon A.M."/>
        </authorList>
    </citation>
    <scope>NUCLEOTIDE SEQUENCE [LARGE SCALE GENOMIC DNA]</scope>
    <source>
        <tissue evidence="1">Leaves</tissue>
    </source>
</reference>
<organism evidence="1 2">
    <name type="scientific">Stylosanthes scabra</name>
    <dbReference type="NCBI Taxonomy" id="79078"/>
    <lineage>
        <taxon>Eukaryota</taxon>
        <taxon>Viridiplantae</taxon>
        <taxon>Streptophyta</taxon>
        <taxon>Embryophyta</taxon>
        <taxon>Tracheophyta</taxon>
        <taxon>Spermatophyta</taxon>
        <taxon>Magnoliopsida</taxon>
        <taxon>eudicotyledons</taxon>
        <taxon>Gunneridae</taxon>
        <taxon>Pentapetalae</taxon>
        <taxon>rosids</taxon>
        <taxon>fabids</taxon>
        <taxon>Fabales</taxon>
        <taxon>Fabaceae</taxon>
        <taxon>Papilionoideae</taxon>
        <taxon>50 kb inversion clade</taxon>
        <taxon>dalbergioids sensu lato</taxon>
        <taxon>Dalbergieae</taxon>
        <taxon>Pterocarpus clade</taxon>
        <taxon>Stylosanthes</taxon>
    </lineage>
</organism>
<evidence type="ECO:0000313" key="2">
    <source>
        <dbReference type="Proteomes" id="UP001341840"/>
    </source>
</evidence>